<feature type="domain" description="Alanine dehydrogenase/pyridine nucleotide transhydrogenase NAD(H)-binding" evidence="1">
    <location>
        <begin position="142"/>
        <end position="294"/>
    </location>
</feature>
<dbReference type="SUPFAM" id="SSF51735">
    <property type="entry name" value="NAD(P)-binding Rossmann-fold domains"/>
    <property type="match status" value="1"/>
</dbReference>
<feature type="domain" description="Dipicolinate synthase subunit A N-terminal" evidence="2">
    <location>
        <begin position="7"/>
        <end position="123"/>
    </location>
</feature>
<proteinExistence type="predicted"/>
<dbReference type="PRINTS" id="PR00411">
    <property type="entry name" value="PNDRDTASEI"/>
</dbReference>
<keyword evidence="4" id="KW-1185">Reference proteome</keyword>
<dbReference type="EMBL" id="JBHLVO010000004">
    <property type="protein sequence ID" value="MFC0271351.1"/>
    <property type="molecule type" value="Genomic_DNA"/>
</dbReference>
<accession>A0ABV6GCG7</accession>
<name>A0ABV6GCG7_9BACI</name>
<dbReference type="InterPro" id="IPR031629">
    <property type="entry name" value="DpaA_N"/>
</dbReference>
<dbReference type="Gene3D" id="3.40.50.720">
    <property type="entry name" value="NAD(P)-binding Rossmann-like Domain"/>
    <property type="match status" value="2"/>
</dbReference>
<dbReference type="NCBIfam" id="TIGR02853">
    <property type="entry name" value="spore_dpaA"/>
    <property type="match status" value="1"/>
</dbReference>
<dbReference type="InterPro" id="IPR036291">
    <property type="entry name" value="NAD(P)-bd_dom_sf"/>
</dbReference>
<gene>
    <name evidence="3" type="primary">dpaA</name>
    <name evidence="3" type="ORF">ACFFIX_07780</name>
</gene>
<dbReference type="RefSeq" id="WP_378932433.1">
    <property type="nucleotide sequence ID" value="NZ_JBHLVO010000004.1"/>
</dbReference>
<evidence type="ECO:0000259" key="2">
    <source>
        <dbReference type="Pfam" id="PF16924"/>
    </source>
</evidence>
<dbReference type="Pfam" id="PF16924">
    <property type="entry name" value="DpaA_N"/>
    <property type="match status" value="1"/>
</dbReference>
<reference evidence="3 4" key="1">
    <citation type="submission" date="2024-09" db="EMBL/GenBank/DDBJ databases">
        <authorList>
            <person name="Sun Q."/>
            <person name="Mori K."/>
        </authorList>
    </citation>
    <scope>NUCLEOTIDE SEQUENCE [LARGE SCALE GENOMIC DNA]</scope>
    <source>
        <strain evidence="3 4">CCM 7228</strain>
    </source>
</reference>
<sequence>MLTGLNIAVIGGDARQLEVIRKLTELDAKLSLVGFDQLDHGFTGVNKTKLVDVKFSSLDAIILPVPGTNLEGLVDTVFSNEEVVLTEEMVASTPPHCVIYSGITNSYLNKLVDTTGRKLVQLFERDDVAIYNSIPTVEGTIMMVIQHTDMTIHGSNVAVLGFGRVGMSVARTFSALGAKVKVGARKTSHLARITEMGLEPFLLDNLENEVSAVDVCINTIPFEIVTAKVISKMPAHTLIVDLASKPGGTDFRYAEKRGIKALLAPGLPGIVAPKTAGQIVANVLTQLLSELRSNRKESSS</sequence>
<dbReference type="InterPro" id="IPR014215">
    <property type="entry name" value="Dipicolinic_acid_synth_A"/>
</dbReference>
<organism evidence="3 4">
    <name type="scientific">Metabacillus herbersteinensis</name>
    <dbReference type="NCBI Taxonomy" id="283816"/>
    <lineage>
        <taxon>Bacteria</taxon>
        <taxon>Bacillati</taxon>
        <taxon>Bacillota</taxon>
        <taxon>Bacilli</taxon>
        <taxon>Bacillales</taxon>
        <taxon>Bacillaceae</taxon>
        <taxon>Metabacillus</taxon>
    </lineage>
</organism>
<dbReference type="Pfam" id="PF01262">
    <property type="entry name" value="AlaDh_PNT_C"/>
    <property type="match status" value="1"/>
</dbReference>
<dbReference type="NCBIfam" id="NF006162">
    <property type="entry name" value="PRK08306.1"/>
    <property type="match status" value="1"/>
</dbReference>
<evidence type="ECO:0000259" key="1">
    <source>
        <dbReference type="Pfam" id="PF01262"/>
    </source>
</evidence>
<evidence type="ECO:0000313" key="3">
    <source>
        <dbReference type="EMBL" id="MFC0271351.1"/>
    </source>
</evidence>
<comment type="caution">
    <text evidence="3">The sequence shown here is derived from an EMBL/GenBank/DDBJ whole genome shotgun (WGS) entry which is preliminary data.</text>
</comment>
<evidence type="ECO:0000313" key="4">
    <source>
        <dbReference type="Proteomes" id="UP001589854"/>
    </source>
</evidence>
<dbReference type="Proteomes" id="UP001589854">
    <property type="component" value="Unassembled WGS sequence"/>
</dbReference>
<dbReference type="InterPro" id="IPR007698">
    <property type="entry name" value="AlaDH/PNT_NAD(H)-bd"/>
</dbReference>
<protein>
    <submittedName>
        <fullName evidence="3">Dipicolinic acid synthetase subunit A</fullName>
    </submittedName>
</protein>